<dbReference type="InterPro" id="IPR005467">
    <property type="entry name" value="His_kinase_dom"/>
</dbReference>
<dbReference type="Gene3D" id="3.30.450.40">
    <property type="match status" value="4"/>
</dbReference>
<dbReference type="CDD" id="cd17574">
    <property type="entry name" value="REC_OmpR"/>
    <property type="match status" value="1"/>
</dbReference>
<proteinExistence type="predicted"/>
<dbReference type="SUPFAM" id="SSF55874">
    <property type="entry name" value="ATPase domain of HSP90 chaperone/DNA topoisomerase II/histidine kinase"/>
    <property type="match status" value="2"/>
</dbReference>
<dbReference type="Pfam" id="PF00072">
    <property type="entry name" value="Response_reg"/>
    <property type="match status" value="1"/>
</dbReference>
<dbReference type="KEGG" id="npz:ACX27_27995"/>
<dbReference type="SMART" id="SM00388">
    <property type="entry name" value="HisKA"/>
    <property type="match status" value="2"/>
</dbReference>
<dbReference type="InterPro" id="IPR035965">
    <property type="entry name" value="PAS-like_dom_sf"/>
</dbReference>
<dbReference type="SMART" id="SM00448">
    <property type="entry name" value="REC"/>
    <property type="match status" value="1"/>
</dbReference>
<dbReference type="InterPro" id="IPR003018">
    <property type="entry name" value="GAF"/>
</dbReference>
<dbReference type="GO" id="GO:0005524">
    <property type="term" value="F:ATP binding"/>
    <property type="evidence" value="ECO:0007669"/>
    <property type="project" value="UniProtKB-KW"/>
</dbReference>
<dbReference type="InterPro" id="IPR000014">
    <property type="entry name" value="PAS"/>
</dbReference>
<comment type="subcellular location">
    <subcellularLocation>
        <location evidence="2">Cell membrane</location>
    </subcellularLocation>
</comment>
<dbReference type="Proteomes" id="UP000062645">
    <property type="component" value="Chromosome"/>
</dbReference>
<evidence type="ECO:0000259" key="15">
    <source>
        <dbReference type="PROSITE" id="PS50112"/>
    </source>
</evidence>
<keyword evidence="17" id="KW-1185">Reference proteome</keyword>
<evidence type="ECO:0000256" key="6">
    <source>
        <dbReference type="ARBA" id="ARBA00022679"/>
    </source>
</evidence>
<keyword evidence="4" id="KW-1003">Cell membrane</keyword>
<dbReference type="FunFam" id="3.30.565.10:FF:000023">
    <property type="entry name" value="PAS domain-containing sensor histidine kinase"/>
    <property type="match status" value="1"/>
</dbReference>
<keyword evidence="8" id="KW-0418">Kinase</keyword>
<dbReference type="PROSITE" id="PS50110">
    <property type="entry name" value="RESPONSE_REGULATORY"/>
    <property type="match status" value="1"/>
</dbReference>
<dbReference type="PATRIC" id="fig|224013.5.peg.6693"/>
<dbReference type="Pfam" id="PF13188">
    <property type="entry name" value="PAS_8"/>
    <property type="match status" value="2"/>
</dbReference>
<dbReference type="GO" id="GO:0000155">
    <property type="term" value="F:phosphorelay sensor kinase activity"/>
    <property type="evidence" value="ECO:0007669"/>
    <property type="project" value="InterPro"/>
</dbReference>
<reference evidence="17" key="1">
    <citation type="submission" date="2015-07" db="EMBL/GenBank/DDBJ databases">
        <title>Genome Of Nitrogen-Fixing Cyanobacterium Nostoc piscinale CENA21 From Solimoes/Amazon River Floodplain Sediments And Comparative Genomics To Uncover Biosynthetic Natural Products Potential.</title>
        <authorList>
            <person name="Leao T.F."/>
            <person name="Leao P.N."/>
            <person name="Guimaraes P.I."/>
            <person name="de Melo A.G.C."/>
            <person name="Ramos R.T.J."/>
            <person name="Silva A."/>
            <person name="Fiore M.F."/>
            <person name="Schneider M.P.C."/>
        </authorList>
    </citation>
    <scope>NUCLEOTIDE SEQUENCE [LARGE SCALE GENOMIC DNA]</scope>
    <source>
        <strain evidence="17">CENA21</strain>
    </source>
</reference>
<dbReference type="CDD" id="cd00130">
    <property type="entry name" value="PAS"/>
    <property type="match status" value="1"/>
</dbReference>
<dbReference type="GO" id="GO:0005886">
    <property type="term" value="C:plasma membrane"/>
    <property type="evidence" value="ECO:0007669"/>
    <property type="project" value="UniProtKB-SubCell"/>
</dbReference>
<dbReference type="InterPro" id="IPR003594">
    <property type="entry name" value="HATPase_dom"/>
</dbReference>
<dbReference type="SUPFAM" id="SSF47384">
    <property type="entry name" value="Homodimeric domain of signal transducing histidine kinase"/>
    <property type="match status" value="2"/>
</dbReference>
<evidence type="ECO:0000259" key="14">
    <source>
        <dbReference type="PROSITE" id="PS50110"/>
    </source>
</evidence>
<dbReference type="Gene3D" id="1.10.287.130">
    <property type="match status" value="2"/>
</dbReference>
<dbReference type="PANTHER" id="PTHR43547:SF2">
    <property type="entry name" value="HYBRID SIGNAL TRANSDUCTION HISTIDINE KINASE C"/>
    <property type="match status" value="1"/>
</dbReference>
<dbReference type="PROSITE" id="PS50112">
    <property type="entry name" value="PAS"/>
    <property type="match status" value="1"/>
</dbReference>
<keyword evidence="9" id="KW-0067">ATP-binding</keyword>
<evidence type="ECO:0000256" key="5">
    <source>
        <dbReference type="ARBA" id="ARBA00022553"/>
    </source>
</evidence>
<dbReference type="CDD" id="cd00082">
    <property type="entry name" value="HisKA"/>
    <property type="match status" value="2"/>
</dbReference>
<evidence type="ECO:0000256" key="11">
    <source>
        <dbReference type="ARBA" id="ARBA00023136"/>
    </source>
</evidence>
<keyword evidence="6" id="KW-0808">Transferase</keyword>
<evidence type="ECO:0000256" key="10">
    <source>
        <dbReference type="ARBA" id="ARBA00023012"/>
    </source>
</evidence>
<dbReference type="EMBL" id="CP012036">
    <property type="protein sequence ID" value="ALF55828.1"/>
    <property type="molecule type" value="Genomic_DNA"/>
</dbReference>
<evidence type="ECO:0000256" key="1">
    <source>
        <dbReference type="ARBA" id="ARBA00000085"/>
    </source>
</evidence>
<dbReference type="InterPro" id="IPR013656">
    <property type="entry name" value="PAS_4"/>
</dbReference>
<dbReference type="Pfam" id="PF08448">
    <property type="entry name" value="PAS_4"/>
    <property type="match status" value="1"/>
</dbReference>
<evidence type="ECO:0000313" key="16">
    <source>
        <dbReference type="EMBL" id="ALF55828.1"/>
    </source>
</evidence>
<evidence type="ECO:0000313" key="17">
    <source>
        <dbReference type="Proteomes" id="UP000062645"/>
    </source>
</evidence>
<dbReference type="CDD" id="cd16922">
    <property type="entry name" value="HATPase_EvgS-ArcB-TorS-like"/>
    <property type="match status" value="2"/>
</dbReference>
<keyword evidence="11" id="KW-0472">Membrane</keyword>
<feature type="domain" description="PAS" evidence="15">
    <location>
        <begin position="235"/>
        <end position="289"/>
    </location>
</feature>
<evidence type="ECO:0000256" key="7">
    <source>
        <dbReference type="ARBA" id="ARBA00022741"/>
    </source>
</evidence>
<gene>
    <name evidence="16" type="ORF">ACX27_27995</name>
</gene>
<keyword evidence="5 12" id="KW-0597">Phosphoprotein</keyword>
<keyword evidence="10" id="KW-0902">Two-component regulatory system</keyword>
<evidence type="ECO:0000256" key="2">
    <source>
        <dbReference type="ARBA" id="ARBA00004236"/>
    </source>
</evidence>
<dbReference type="FunFam" id="1.10.287.130:FF:000045">
    <property type="entry name" value="Two-component system sensor histidine kinase/response regulator"/>
    <property type="match status" value="1"/>
</dbReference>
<evidence type="ECO:0000256" key="3">
    <source>
        <dbReference type="ARBA" id="ARBA00012438"/>
    </source>
</evidence>
<keyword evidence="7" id="KW-0547">Nucleotide-binding</keyword>
<name>A0A0M4SVP9_9NOSO</name>
<dbReference type="STRING" id="224013.ACX27_27995"/>
<dbReference type="InterPro" id="IPR003661">
    <property type="entry name" value="HisK_dim/P_dom"/>
</dbReference>
<dbReference type="InterPro" id="IPR036890">
    <property type="entry name" value="HATPase_C_sf"/>
</dbReference>
<dbReference type="Gene3D" id="3.30.565.10">
    <property type="entry name" value="Histidine kinase-like ATPase, C-terminal domain"/>
    <property type="match status" value="2"/>
</dbReference>
<dbReference type="Pfam" id="PF02518">
    <property type="entry name" value="HATPase_c"/>
    <property type="match status" value="2"/>
</dbReference>
<dbReference type="RefSeq" id="WP_062297384.1">
    <property type="nucleotide sequence ID" value="NZ_CP012036.1"/>
</dbReference>
<accession>A0A0M4SVP9</accession>
<sequence length="1780" mass="198685">MPQEEYQKITLNDILITEELSGRVFRTPDWQAQAEAMQALARQMASNSLTLLQNLVDIALDLCNAGTAGVSLIETTPTGEEVFRWNVLAGALKQYVGGTTPRDFSPCGVCLERGSPQLYSYPERYFTYLQAANTPIVEGLVLPLIAENQALGTIWIMSHSDQRHFDSEDVRIMASLADFTATALLLQQRQTGELLAKNATLEAEIRERRLAEERFLRKASLTRALISNLPGGAAFIVDRNLRYLLAQGEALAIAGFTSEDFVGRTIFEVLPPELAASYEPRYRQAFNGEQFEHEHHSHDRTYISRGTPLRAENGEIYAVLVVSYDISDAYRQATQRQQTEAAIAQDLRDTQLLQELSARLVTLDNIQTLYQEIMAAAIALTQADAGTVQILDEATQDLLLLATQGLERDMTDHFYRVNARSNTPYGIALATGKRTFVDFDVPESEDPDGSMRIHVEAGLLSAQSTPLLARSGKAIGMVSTHWRKHHRPSDRELRFLDLLARQAADLIEQRQVANALHESEENYRSLFNSMDEAYAVVEVLADDNGEWNDFLFLEVNPAFVKQTGMEYPVGRKATELLGKPNPNWAQIYGRIAETGEPIRFEQNETTLGRVFDLYAFRLGEAGSRRVAVLFTDITDRKRREANLAFLADLMNDFAPLATAEEIMEMAGKRIAEHLNLSRYLFVEINPEAGECTYLLPSRPAGQLEISGSYILADYHTEQENRLLSSGHSMVVNDVRDGTRSPEQIASFEAFDIASIVNTPYLSNGRWVFDLGVTRNQPSVWREDEIELLRELSARVWLRIERARAEADLRQSEAKYRSLFNSIDEGFLLCDVIFDKNDKPVDILYLEANPAAIRLAGRDFSGQRMREIDPRYEDYWYEIYGGVALTGESVRAEYYAEPHGRWFDFYAFKVGGQESRSVAAVFRDVTDRKRTEAQLRRAAEMDAFRVKLSDALRSLSDPVQIQAQACRLLGEHLNVDRAYYVEVNEVEGYTRVNQNYLRGDSPSLVGVYRLTDYDWTLPFLKRGEAIIVADAQTSDIIPEADREMMVAVKIAAHITSPLIKAGTLVGSLCVTEPVPRQWSATEVELVRETAERIWATIIRARAETELRESEIQRVREQSAREEERQRAESLAELDRAKTLFFSNVSHEFRTPLTLLLAPVQDALSDSANPLPPAQRERLELAHRNSLRLLKLVNTLLDFSRIEAGRRSAVYEPTDLALYTTELASLFRSAIERVGLRLVVDCPPISEPVYVDREMWEKIVLNLLSNAFKFTLEGEIAVRLHLADDHHVQLQIEDTGTGIEPEEQPHLFKRFYQVRGAKARTHEGSGIGLALVQELIKMHSGTIDVSSTLGVGSCFTVTIPLGTAHLPSEHIQATRTLTSTALGAASYVQEAERWIVEEAGSREQGAGENLQQSLPSARILIVDDNADMRDYLTRILSEHVEVEAVADGMTALTAATQRVPDLVVSDVMMPGLDGFELLKALRADARTKEIPIILLSARAGEESVIEGLLAGADDYLIKPFSAQELVTRVNACLQMAHSRSQALQQERTISRHKDEVLSLVSHELNTPLAAILGWTRLLQSDPPNPAMLSKALETIERNATLQAKLVEDLLDISRITAGKVNLNLEPVQLQKVIEDAIASLQQSLATKEILLQSQLEPVPVIVQGDPHRLQQIILNLLNNAVKFTPSRGRVELALATDEHQAQMIISDTGCGIDAELLPLIFDTFYQAPSTKKGLGLGLAIARNLVELHGGTITAQSPGIGQGTTFTVTLPLVSQKAKVKSQK</sequence>
<reference evidence="16 17" key="2">
    <citation type="journal article" date="2016" name="Genome Announc.">
        <title>Draft Genome Sequence of the N2-Fixing Cyanobacterium Nostoc piscinale CENA21, Isolated from the Brazilian Amazon Floodplain.</title>
        <authorList>
            <person name="Leao T."/>
            <person name="Guimaraes P.I."/>
            <person name="de Melo A.G."/>
            <person name="Ramos R.T."/>
            <person name="Leao P.N."/>
            <person name="Silva A."/>
            <person name="Fiore M.F."/>
            <person name="Schneider M.P."/>
        </authorList>
    </citation>
    <scope>NUCLEOTIDE SEQUENCE [LARGE SCALE GENOMIC DNA]</scope>
    <source>
        <strain evidence="16 17">CENA21</strain>
    </source>
</reference>
<dbReference type="InterPro" id="IPR001789">
    <property type="entry name" value="Sig_transdc_resp-reg_receiver"/>
</dbReference>
<feature type="domain" description="Response regulatory" evidence="14">
    <location>
        <begin position="1416"/>
        <end position="1531"/>
    </location>
</feature>
<dbReference type="PANTHER" id="PTHR43547">
    <property type="entry name" value="TWO-COMPONENT HISTIDINE KINASE"/>
    <property type="match status" value="1"/>
</dbReference>
<feature type="domain" description="Histidine kinase" evidence="13">
    <location>
        <begin position="1142"/>
        <end position="1361"/>
    </location>
</feature>
<evidence type="ECO:0000256" key="12">
    <source>
        <dbReference type="PROSITE-ProRule" id="PRU00169"/>
    </source>
</evidence>
<dbReference type="OrthoDB" id="9813151at2"/>
<evidence type="ECO:0000256" key="4">
    <source>
        <dbReference type="ARBA" id="ARBA00022475"/>
    </source>
</evidence>
<dbReference type="SMART" id="SM00065">
    <property type="entry name" value="GAF"/>
    <property type="match status" value="4"/>
</dbReference>
<comment type="catalytic activity">
    <reaction evidence="1">
        <text>ATP + protein L-histidine = ADP + protein N-phospho-L-histidine.</text>
        <dbReference type="EC" id="2.7.13.3"/>
    </reaction>
</comment>
<evidence type="ECO:0000259" key="13">
    <source>
        <dbReference type="PROSITE" id="PS50109"/>
    </source>
</evidence>
<feature type="domain" description="Histidine kinase" evidence="13">
    <location>
        <begin position="1557"/>
        <end position="1771"/>
    </location>
</feature>
<dbReference type="InterPro" id="IPR011006">
    <property type="entry name" value="CheY-like_superfamily"/>
</dbReference>
<protein>
    <recommendedName>
        <fullName evidence="3">histidine kinase</fullName>
        <ecNumber evidence="3">2.7.13.3</ecNumber>
    </recommendedName>
</protein>
<dbReference type="SUPFAM" id="SSF55785">
    <property type="entry name" value="PYP-like sensor domain (PAS domain)"/>
    <property type="match status" value="3"/>
</dbReference>
<dbReference type="InterPro" id="IPR029016">
    <property type="entry name" value="GAF-like_dom_sf"/>
</dbReference>
<dbReference type="Gene3D" id="3.30.450.20">
    <property type="entry name" value="PAS domain"/>
    <property type="match status" value="3"/>
</dbReference>
<dbReference type="SUPFAM" id="SSF52172">
    <property type="entry name" value="CheY-like"/>
    <property type="match status" value="1"/>
</dbReference>
<dbReference type="Pfam" id="PF13185">
    <property type="entry name" value="GAF_2"/>
    <property type="match status" value="2"/>
</dbReference>
<dbReference type="InterPro" id="IPR036097">
    <property type="entry name" value="HisK_dim/P_sf"/>
</dbReference>
<organism evidence="16 17">
    <name type="scientific">Nostoc piscinale CENA21</name>
    <dbReference type="NCBI Taxonomy" id="224013"/>
    <lineage>
        <taxon>Bacteria</taxon>
        <taxon>Bacillati</taxon>
        <taxon>Cyanobacteriota</taxon>
        <taxon>Cyanophyceae</taxon>
        <taxon>Nostocales</taxon>
        <taxon>Nostocaceae</taxon>
        <taxon>Nostoc</taxon>
    </lineage>
</organism>
<dbReference type="PRINTS" id="PR00344">
    <property type="entry name" value="BCTRLSENSOR"/>
</dbReference>
<evidence type="ECO:0000256" key="9">
    <source>
        <dbReference type="ARBA" id="ARBA00022840"/>
    </source>
</evidence>
<dbReference type="InterPro" id="IPR004358">
    <property type="entry name" value="Sig_transdc_His_kin-like_C"/>
</dbReference>
<evidence type="ECO:0000256" key="8">
    <source>
        <dbReference type="ARBA" id="ARBA00022777"/>
    </source>
</evidence>
<dbReference type="Gene3D" id="3.40.50.2300">
    <property type="match status" value="1"/>
</dbReference>
<dbReference type="EC" id="2.7.13.3" evidence="3"/>
<dbReference type="Pfam" id="PF01590">
    <property type="entry name" value="GAF"/>
    <property type="match status" value="1"/>
</dbReference>
<dbReference type="FunFam" id="3.30.565.10:FF:000037">
    <property type="entry name" value="Hybrid sensor histidine kinase/response regulator"/>
    <property type="match status" value="1"/>
</dbReference>
<dbReference type="Pfam" id="PF00512">
    <property type="entry name" value="HisKA"/>
    <property type="match status" value="2"/>
</dbReference>
<dbReference type="SUPFAM" id="SSF55781">
    <property type="entry name" value="GAF domain-like"/>
    <property type="match status" value="4"/>
</dbReference>
<dbReference type="SMART" id="SM00387">
    <property type="entry name" value="HATPase_c"/>
    <property type="match status" value="2"/>
</dbReference>
<feature type="modified residue" description="4-aspartylphosphate" evidence="12">
    <location>
        <position position="1464"/>
    </location>
</feature>
<dbReference type="PROSITE" id="PS50109">
    <property type="entry name" value="HIS_KIN"/>
    <property type="match status" value="2"/>
</dbReference>